<evidence type="ECO:0000313" key="2">
    <source>
        <dbReference type="Proteomes" id="UP000605144"/>
    </source>
</evidence>
<dbReference type="Proteomes" id="UP000605144">
    <property type="component" value="Unassembled WGS sequence"/>
</dbReference>
<name>A0A832YTF8_9EURY</name>
<dbReference type="InterPro" id="IPR007561">
    <property type="entry name" value="Cell_div_SepF/SepF-rel"/>
</dbReference>
<reference evidence="1" key="1">
    <citation type="journal article" date="2020" name="ISME J.">
        <title>Gammaproteobacteria mediating utilization of methyl-, sulfur- and petroleum organic compounds in deep ocean hydrothermal plumes.</title>
        <authorList>
            <person name="Zhou Z."/>
            <person name="Liu Y."/>
            <person name="Pan J."/>
            <person name="Cron B.R."/>
            <person name="Toner B.M."/>
            <person name="Anantharaman K."/>
            <person name="Breier J.A."/>
            <person name="Dick G.J."/>
            <person name="Li M."/>
        </authorList>
    </citation>
    <scope>NUCLEOTIDE SEQUENCE</scope>
    <source>
        <strain evidence="1">SZUA-1385</strain>
    </source>
</reference>
<dbReference type="EMBL" id="DQSV01000006">
    <property type="protein sequence ID" value="HIP16728.1"/>
    <property type="molecule type" value="Genomic_DNA"/>
</dbReference>
<dbReference type="InterPro" id="IPR038594">
    <property type="entry name" value="SepF-like_sf"/>
</dbReference>
<gene>
    <name evidence="1" type="ORF">EYG76_00265</name>
</gene>
<protein>
    <submittedName>
        <fullName evidence="1">DUF552 domain-containing protein</fullName>
    </submittedName>
</protein>
<dbReference type="Pfam" id="PF04472">
    <property type="entry name" value="SepF"/>
    <property type="match status" value="1"/>
</dbReference>
<dbReference type="Gene3D" id="3.30.110.150">
    <property type="entry name" value="SepF-like protein"/>
    <property type="match status" value="1"/>
</dbReference>
<accession>A0A832YTF8</accession>
<organism evidence="1 2">
    <name type="scientific">Methanothermococcus okinawensis</name>
    <dbReference type="NCBI Taxonomy" id="155863"/>
    <lineage>
        <taxon>Archaea</taxon>
        <taxon>Methanobacteriati</taxon>
        <taxon>Methanobacteriota</taxon>
        <taxon>Methanomada group</taxon>
        <taxon>Methanococci</taxon>
        <taxon>Methanococcales</taxon>
        <taxon>Methanococcaceae</taxon>
        <taxon>Methanothermococcus</taxon>
    </lineage>
</organism>
<evidence type="ECO:0000313" key="1">
    <source>
        <dbReference type="EMBL" id="HIP16728.1"/>
    </source>
</evidence>
<proteinExistence type="predicted"/>
<comment type="caution">
    <text evidence="1">The sequence shown here is derived from an EMBL/GenBank/DDBJ whole genome shotgun (WGS) entry which is preliminary data.</text>
</comment>
<dbReference type="AlphaFoldDB" id="A0A832YTF8"/>
<sequence>MVLESLKKILKGDSNKIKPISSNLTSIEEYEEIPVDTGNSEEEDIIKIKVLDLEDYRDAADIVVMAESGHIVIVNTVDLEKDIDEEYSKLILYLKDKIAEFGGAMVRLSVNKLLVMPKNVVIEKLVKEMDDSK</sequence>